<evidence type="ECO:0000313" key="1">
    <source>
        <dbReference type="EMBL" id="MDI7921136.1"/>
    </source>
</evidence>
<evidence type="ECO:0000313" key="2">
    <source>
        <dbReference type="Proteomes" id="UP001161580"/>
    </source>
</evidence>
<organism evidence="1 2">
    <name type="scientific">Ferirhizobium litorale</name>
    <dbReference type="NCBI Taxonomy" id="2927786"/>
    <lineage>
        <taxon>Bacteria</taxon>
        <taxon>Pseudomonadati</taxon>
        <taxon>Pseudomonadota</taxon>
        <taxon>Alphaproteobacteria</taxon>
        <taxon>Hyphomicrobiales</taxon>
        <taxon>Rhizobiaceae</taxon>
        <taxon>Ferirhizobium</taxon>
    </lineage>
</organism>
<reference evidence="1" key="1">
    <citation type="submission" date="2022-03" db="EMBL/GenBank/DDBJ databases">
        <title>Fererhizobium litorale gen. nov., sp. nov., isolated from sandy sediments of the Sea of Japan seashore.</title>
        <authorList>
            <person name="Romanenko L."/>
            <person name="Kurilenko V."/>
            <person name="Otstavnykh N."/>
            <person name="Svetashev V."/>
            <person name="Tekutyeva L."/>
            <person name="Isaeva M."/>
            <person name="Mikhailov V."/>
        </authorList>
    </citation>
    <scope>NUCLEOTIDE SEQUENCE</scope>
    <source>
        <strain evidence="1">KMM 9576</strain>
    </source>
</reference>
<protein>
    <submittedName>
        <fullName evidence="1">Uncharacterized protein</fullName>
    </submittedName>
</protein>
<gene>
    <name evidence="1" type="ORF">MRS75_03450</name>
</gene>
<dbReference type="EMBL" id="JALDYZ010000002">
    <property type="protein sequence ID" value="MDI7921136.1"/>
    <property type="molecule type" value="Genomic_DNA"/>
</dbReference>
<dbReference type="RefSeq" id="WP_311785321.1">
    <property type="nucleotide sequence ID" value="NZ_JALDYY010000002.1"/>
</dbReference>
<comment type="caution">
    <text evidence="1">The sequence shown here is derived from an EMBL/GenBank/DDBJ whole genome shotgun (WGS) entry which is preliminary data.</text>
</comment>
<dbReference type="Proteomes" id="UP001161580">
    <property type="component" value="Unassembled WGS sequence"/>
</dbReference>
<dbReference type="AlphaFoldDB" id="A0AAE3QA76"/>
<accession>A0AAE3QA76</accession>
<sequence>MLNTLFCLDPGTPEGAGRFLLLACGRRAGPRKQELEVLFPLPLILAADFPVKATQIGDRKFKS</sequence>
<proteinExistence type="predicted"/>
<keyword evidence="2" id="KW-1185">Reference proteome</keyword>
<name>A0AAE3QA76_9HYPH</name>